<evidence type="ECO:0000313" key="2">
    <source>
        <dbReference type="Proteomes" id="UP001156641"/>
    </source>
</evidence>
<reference evidence="2" key="1">
    <citation type="journal article" date="2019" name="Int. J. Syst. Evol. Microbiol.">
        <title>The Global Catalogue of Microorganisms (GCM) 10K type strain sequencing project: providing services to taxonomists for standard genome sequencing and annotation.</title>
        <authorList>
            <consortium name="The Broad Institute Genomics Platform"/>
            <consortium name="The Broad Institute Genome Sequencing Center for Infectious Disease"/>
            <person name="Wu L."/>
            <person name="Ma J."/>
        </authorList>
    </citation>
    <scope>NUCLEOTIDE SEQUENCE [LARGE SCALE GENOMIC DNA]</scope>
    <source>
        <strain evidence="2">NBRC 112502</strain>
    </source>
</reference>
<evidence type="ECO:0000313" key="1">
    <source>
        <dbReference type="EMBL" id="GLR67114.1"/>
    </source>
</evidence>
<protein>
    <recommendedName>
        <fullName evidence="3">Transposase</fullName>
    </recommendedName>
</protein>
<gene>
    <name evidence="1" type="ORF">GCM10010909_17950</name>
</gene>
<accession>A0ABQ6A4M2</accession>
<keyword evidence="2" id="KW-1185">Reference proteome</keyword>
<dbReference type="EMBL" id="BSOS01000057">
    <property type="protein sequence ID" value="GLR67114.1"/>
    <property type="molecule type" value="Genomic_DNA"/>
</dbReference>
<sequence>MEQLEQLLYPGETLWGDYAEFSEMGAQCVGQHHPLTDEQLSRLMQHKHRLLFGQFYPNKSHGRPCDRLADRLGIRRIGLSTLD</sequence>
<name>A0ABQ6A4M2_9PROT</name>
<organism evidence="1 2">
    <name type="scientific">Acidocella aquatica</name>
    <dbReference type="NCBI Taxonomy" id="1922313"/>
    <lineage>
        <taxon>Bacteria</taxon>
        <taxon>Pseudomonadati</taxon>
        <taxon>Pseudomonadota</taxon>
        <taxon>Alphaproteobacteria</taxon>
        <taxon>Acetobacterales</taxon>
        <taxon>Acidocellaceae</taxon>
        <taxon>Acidocella</taxon>
    </lineage>
</organism>
<dbReference type="Proteomes" id="UP001156641">
    <property type="component" value="Unassembled WGS sequence"/>
</dbReference>
<evidence type="ECO:0008006" key="3">
    <source>
        <dbReference type="Google" id="ProtNLM"/>
    </source>
</evidence>
<proteinExistence type="predicted"/>
<comment type="caution">
    <text evidence="1">The sequence shown here is derived from an EMBL/GenBank/DDBJ whole genome shotgun (WGS) entry which is preliminary data.</text>
</comment>